<dbReference type="AlphaFoldDB" id="A0A164AEC2"/>
<keyword evidence="1" id="KW-0732">Signal</keyword>
<organism evidence="2 3">
    <name type="scientific">Myroides marinus</name>
    <dbReference type="NCBI Taxonomy" id="703342"/>
    <lineage>
        <taxon>Bacteria</taxon>
        <taxon>Pseudomonadati</taxon>
        <taxon>Bacteroidota</taxon>
        <taxon>Flavobacteriia</taxon>
        <taxon>Flavobacteriales</taxon>
        <taxon>Flavobacteriaceae</taxon>
        <taxon>Myroides</taxon>
    </lineage>
</organism>
<sequence length="706" mass="75657">MKKTYIGFAGLSLLLLLGTQTVHAQQGFGTDKPHRSAAVDIQSSKRGLLIPRVNLTSIEDAVTITKPAQSLMVYNQATTANTDSDIDVTPGYYYWDKDRWVRFAQQGDITAINLKGDVTGPTNATVVGAIQGVEVSNVNPTANQVLTFVPGTGTEKGKWVPTSITPDVITEGKDVTAGSNKVSLSEGAKGASLKDYTVDVVEANIKLENLGGELPVNKLVKGQDGQVLVTKGGISTWVSQTEIVPTTTNTLTKKTTGEGANQTVDQNTIVSTVNGKTAEVRVIDNVTNTVTGSSIVTTVNGVASTSVDLTDAIQAGQKTVEVVNGTNTTVTKTPETGDSKHTKYAVNVSNEAIQAAQKLTTVSQGAGVKVTHTTTTKEGSSTTDYNVAIDTNGGKAGDVLTVVDGGSTTGENKVEWKTPNYRNLYTHNDTLVNVDQYHTRKVFFGEFNNMVFQKGDQSHEFTYDADHTGINLFGNVTSSIGLISNKGVNNDESLLKLKHDNETSEINANALNGLKIVAEYRKDITFGTSERILGKAKEYFQNVVFQGNGGVKVVNINKPEFKGEATDKVVVADTDGVLKTVDRKKVAPQFFYMPAVIFNTKTQGTELKRDLYQDYVNQFTATKGTAYNIAHGANGGSLPYDGGVIGSTGAPAVMDTFTRGELHYYVTYYDKNVFANISIDANGVLKYDIIGTATPASYMNIVFVIK</sequence>
<dbReference type="EMBL" id="LQNU01000036">
    <property type="protein sequence ID" value="KZE83702.1"/>
    <property type="molecule type" value="Genomic_DNA"/>
</dbReference>
<keyword evidence="3" id="KW-1185">Reference proteome</keyword>
<feature type="signal peptide" evidence="1">
    <location>
        <begin position="1"/>
        <end position="24"/>
    </location>
</feature>
<comment type="caution">
    <text evidence="2">The sequence shown here is derived from an EMBL/GenBank/DDBJ whole genome shotgun (WGS) entry which is preliminary data.</text>
</comment>
<evidence type="ECO:0000313" key="3">
    <source>
        <dbReference type="Proteomes" id="UP000076630"/>
    </source>
</evidence>
<dbReference type="Proteomes" id="UP000076630">
    <property type="component" value="Unassembled WGS sequence"/>
</dbReference>
<name>A0A164AEC2_9FLAO</name>
<evidence type="ECO:0000313" key="2">
    <source>
        <dbReference type="EMBL" id="KZE83702.1"/>
    </source>
</evidence>
<evidence type="ECO:0008006" key="4">
    <source>
        <dbReference type="Google" id="ProtNLM"/>
    </source>
</evidence>
<evidence type="ECO:0000256" key="1">
    <source>
        <dbReference type="SAM" id="SignalP"/>
    </source>
</evidence>
<feature type="chain" id="PRO_5007848639" description="Collagen triple helix repeat-containing protein" evidence="1">
    <location>
        <begin position="25"/>
        <end position="706"/>
    </location>
</feature>
<proteinExistence type="predicted"/>
<protein>
    <recommendedName>
        <fullName evidence="4">Collagen triple helix repeat-containing protein</fullName>
    </recommendedName>
</protein>
<gene>
    <name evidence="2" type="ORF">AV926_04095</name>
</gene>
<reference evidence="2 3" key="1">
    <citation type="submission" date="2016-01" db="EMBL/GenBank/DDBJ databases">
        <title>Whole genome sequencing of Myroides marinus L41.</title>
        <authorList>
            <person name="Hong K.W."/>
        </authorList>
    </citation>
    <scope>NUCLEOTIDE SEQUENCE [LARGE SCALE GENOMIC DNA]</scope>
    <source>
        <strain evidence="2 3">L41</strain>
    </source>
</reference>
<dbReference type="OrthoDB" id="9808953at2"/>
<accession>A0A164AEC2</accession>
<dbReference type="RefSeq" id="WP_038986817.1">
    <property type="nucleotide sequence ID" value="NZ_JWJO01000032.1"/>
</dbReference>